<feature type="domain" description="Enoyl reductase (ER)" evidence="3">
    <location>
        <begin position="16"/>
        <end position="314"/>
    </location>
</feature>
<gene>
    <name evidence="4" type="ORF">C8E83_3127</name>
</gene>
<evidence type="ECO:0000256" key="2">
    <source>
        <dbReference type="ARBA" id="ARBA00023002"/>
    </source>
</evidence>
<dbReference type="AlphaFoldDB" id="A0A495IJ00"/>
<reference evidence="4 5" key="1">
    <citation type="submission" date="2018-10" db="EMBL/GenBank/DDBJ databases">
        <title>Sequencing the genomes of 1000 actinobacteria strains.</title>
        <authorList>
            <person name="Klenk H.-P."/>
        </authorList>
    </citation>
    <scope>NUCLEOTIDE SEQUENCE [LARGE SCALE GENOMIC DNA]</scope>
    <source>
        <strain evidence="4 5">DSM 17894</strain>
    </source>
</reference>
<protein>
    <submittedName>
        <fullName evidence="4">NADPH:quinone reductase-like Zn-dependent oxidoreductase</fullName>
    </submittedName>
</protein>
<keyword evidence="5" id="KW-1185">Reference proteome</keyword>
<dbReference type="GO" id="GO:0016651">
    <property type="term" value="F:oxidoreductase activity, acting on NAD(P)H"/>
    <property type="evidence" value="ECO:0007669"/>
    <property type="project" value="TreeGrafter"/>
</dbReference>
<sequence length="316" mass="32709">MSAVASRTVRFHETGEPLDVLVLETTEIPDPGEGTIRVKVAAAGLNPADWELCRGFMPGTLPRGIGCDVAGVVDAVGDGVDDVAVGDLVFGATDFVGQSSGGAADFAILNLWFPVPSGLSAVDAASLRMVLQTAVWTLDLMGLSEGDTLLVHGAGGMVGYTAVQVALRRGLKVIATAGPTFTPDLEGFGATVTPYGEGMVSRVREIVGGDVDHVLDASRPQAGTIAQLVEIAGDPARIMTVSNHDEARAAGVTVNIDALMAQGGFPSSDFLPEYARAMAEGSFRIPVARTFPLDAWREATELSLSGSPHGKLVLVP</sequence>
<dbReference type="PANTHER" id="PTHR48106">
    <property type="entry name" value="QUINONE OXIDOREDUCTASE PIG3-RELATED"/>
    <property type="match status" value="1"/>
</dbReference>
<dbReference type="InterPro" id="IPR020843">
    <property type="entry name" value="ER"/>
</dbReference>
<dbReference type="OrthoDB" id="5195079at2"/>
<dbReference type="SMART" id="SM00829">
    <property type="entry name" value="PKS_ER"/>
    <property type="match status" value="1"/>
</dbReference>
<dbReference type="Pfam" id="PF08240">
    <property type="entry name" value="ADH_N"/>
    <property type="match status" value="1"/>
</dbReference>
<dbReference type="Gene3D" id="3.90.180.10">
    <property type="entry name" value="Medium-chain alcohol dehydrogenases, catalytic domain"/>
    <property type="match status" value="1"/>
</dbReference>
<evidence type="ECO:0000259" key="3">
    <source>
        <dbReference type="SMART" id="SM00829"/>
    </source>
</evidence>
<keyword evidence="2" id="KW-0560">Oxidoreductase</keyword>
<comment type="caution">
    <text evidence="4">The sequence shown here is derived from an EMBL/GenBank/DDBJ whole genome shotgun (WGS) entry which is preliminary data.</text>
</comment>
<dbReference type="EMBL" id="RBKS01000001">
    <property type="protein sequence ID" value="RKR75963.1"/>
    <property type="molecule type" value="Genomic_DNA"/>
</dbReference>
<accession>A0A495IJ00</accession>
<dbReference type="Gene3D" id="3.40.50.720">
    <property type="entry name" value="NAD(P)-binding Rossmann-like Domain"/>
    <property type="match status" value="1"/>
</dbReference>
<dbReference type="SUPFAM" id="SSF51735">
    <property type="entry name" value="NAD(P)-binding Rossmann-fold domains"/>
    <property type="match status" value="1"/>
</dbReference>
<dbReference type="RefSeq" id="WP_121370822.1">
    <property type="nucleotide sequence ID" value="NZ_RBKS01000001.1"/>
</dbReference>
<proteinExistence type="predicted"/>
<dbReference type="GO" id="GO:0070402">
    <property type="term" value="F:NADPH binding"/>
    <property type="evidence" value="ECO:0007669"/>
    <property type="project" value="TreeGrafter"/>
</dbReference>
<dbReference type="InterPro" id="IPR011032">
    <property type="entry name" value="GroES-like_sf"/>
</dbReference>
<keyword evidence="1" id="KW-0521">NADP</keyword>
<evidence type="ECO:0000256" key="1">
    <source>
        <dbReference type="ARBA" id="ARBA00022857"/>
    </source>
</evidence>
<organism evidence="4 5">
    <name type="scientific">Frondihabitans australicus</name>
    <dbReference type="NCBI Taxonomy" id="386892"/>
    <lineage>
        <taxon>Bacteria</taxon>
        <taxon>Bacillati</taxon>
        <taxon>Actinomycetota</taxon>
        <taxon>Actinomycetes</taxon>
        <taxon>Micrococcales</taxon>
        <taxon>Microbacteriaceae</taxon>
        <taxon>Frondihabitans</taxon>
    </lineage>
</organism>
<dbReference type="InterPro" id="IPR036291">
    <property type="entry name" value="NAD(P)-bd_dom_sf"/>
</dbReference>
<dbReference type="SUPFAM" id="SSF50129">
    <property type="entry name" value="GroES-like"/>
    <property type="match status" value="1"/>
</dbReference>
<name>A0A495IJ00_9MICO</name>
<evidence type="ECO:0000313" key="5">
    <source>
        <dbReference type="Proteomes" id="UP000280008"/>
    </source>
</evidence>
<dbReference type="Proteomes" id="UP000280008">
    <property type="component" value="Unassembled WGS sequence"/>
</dbReference>
<dbReference type="CDD" id="cd05289">
    <property type="entry name" value="MDR_like_2"/>
    <property type="match status" value="1"/>
</dbReference>
<evidence type="ECO:0000313" key="4">
    <source>
        <dbReference type="EMBL" id="RKR75963.1"/>
    </source>
</evidence>
<dbReference type="InterPro" id="IPR013154">
    <property type="entry name" value="ADH-like_N"/>
</dbReference>
<dbReference type="Pfam" id="PF13602">
    <property type="entry name" value="ADH_zinc_N_2"/>
    <property type="match status" value="1"/>
</dbReference>